<dbReference type="KEGG" id="mro:MROS_2342"/>
<feature type="chain" id="PRO_5003706879" evidence="3">
    <location>
        <begin position="22"/>
        <end position="662"/>
    </location>
</feature>
<keyword evidence="3" id="KW-0732">Signal</keyword>
<proteinExistence type="predicted"/>
<dbReference type="GO" id="GO:0046872">
    <property type="term" value="F:metal ion binding"/>
    <property type="evidence" value="ECO:0007669"/>
    <property type="project" value="UniProtKB-KW"/>
</dbReference>
<keyword evidence="5" id="KW-0456">Lyase</keyword>
<evidence type="ECO:0000313" key="5">
    <source>
        <dbReference type="EMBL" id="AFN75572.1"/>
    </source>
</evidence>
<dbReference type="PATRIC" id="fig|1191523.3.peg.2473"/>
<dbReference type="SUPFAM" id="SSF49265">
    <property type="entry name" value="Fibronectin type III"/>
    <property type="match status" value="1"/>
</dbReference>
<keyword evidence="1" id="KW-0479">Metal-binding</keyword>
<name>I6YYD7_MELRP</name>
<reference evidence="5 6" key="1">
    <citation type="journal article" date="2013" name="PLoS ONE">
        <title>Genomic analysis of Melioribacter roseus, facultatively anaerobic organotrophic bacterium representing a novel deep lineage within Bacteriodetes/Chlorobi group.</title>
        <authorList>
            <person name="Kadnikov V.V."/>
            <person name="Mardanov A.V."/>
            <person name="Podosokorskaya O.A."/>
            <person name="Gavrilov S.N."/>
            <person name="Kublanov I.V."/>
            <person name="Beletsky A.V."/>
            <person name="Bonch-Osmolovskaya E.A."/>
            <person name="Ravin N.V."/>
        </authorList>
    </citation>
    <scope>NUCLEOTIDE SEQUENCE [LARGE SCALE GENOMIC DNA]</scope>
    <source>
        <strain evidence="6">JCM 17771 / P3M-2</strain>
    </source>
</reference>
<dbReference type="InterPro" id="IPR013783">
    <property type="entry name" value="Ig-like_fold"/>
</dbReference>
<dbReference type="InterPro" id="IPR011050">
    <property type="entry name" value="Pectin_lyase_fold/virulence"/>
</dbReference>
<feature type="domain" description="Fibronectin type-III" evidence="4">
    <location>
        <begin position="472"/>
        <end position="565"/>
    </location>
</feature>
<evidence type="ECO:0000256" key="2">
    <source>
        <dbReference type="ARBA" id="ARBA00023180"/>
    </source>
</evidence>
<accession>I6YYD7</accession>
<keyword evidence="6" id="KW-1185">Reference proteome</keyword>
<evidence type="ECO:0000313" key="6">
    <source>
        <dbReference type="Proteomes" id="UP000009011"/>
    </source>
</evidence>
<organism evidence="5 6">
    <name type="scientific">Melioribacter roseus (strain DSM 23840 / JCM 17771 / VKM B-2668 / P3M-2)</name>
    <dbReference type="NCBI Taxonomy" id="1191523"/>
    <lineage>
        <taxon>Bacteria</taxon>
        <taxon>Pseudomonadati</taxon>
        <taxon>Ignavibacteriota</taxon>
        <taxon>Ignavibacteria</taxon>
        <taxon>Ignavibacteriales</taxon>
        <taxon>Melioribacteraceae</taxon>
        <taxon>Melioribacter</taxon>
    </lineage>
</organism>
<dbReference type="EMBL" id="CP003557">
    <property type="protein sequence ID" value="AFN75572.1"/>
    <property type="molecule type" value="Genomic_DNA"/>
</dbReference>
<dbReference type="CDD" id="cd00063">
    <property type="entry name" value="FN3"/>
    <property type="match status" value="1"/>
</dbReference>
<gene>
    <name evidence="5" type="ordered locus">MROS_2342</name>
</gene>
<evidence type="ECO:0000256" key="3">
    <source>
        <dbReference type="SAM" id="SignalP"/>
    </source>
</evidence>
<feature type="signal peptide" evidence="3">
    <location>
        <begin position="1"/>
        <end position="21"/>
    </location>
</feature>
<dbReference type="InterPro" id="IPR012334">
    <property type="entry name" value="Pectin_lyas_fold"/>
</dbReference>
<dbReference type="eggNOG" id="COG3866">
    <property type="taxonomic scope" value="Bacteria"/>
</dbReference>
<evidence type="ECO:0000256" key="1">
    <source>
        <dbReference type="ARBA" id="ARBA00022723"/>
    </source>
</evidence>
<dbReference type="GO" id="GO:0016829">
    <property type="term" value="F:lyase activity"/>
    <property type="evidence" value="ECO:0007669"/>
    <property type="project" value="UniProtKB-KW"/>
</dbReference>
<sequence>MKHFIKYFILSLFIQFAIVSAQQPAFPGAEGWGKYTIGGRGGRVLEVTNLNDSGPGSLRYAVDASGPRTVVFRVSGTIHLKSDLSIKNPYITIAGQTAPGDGICIADYPLKIDADNVIIRYLRFRLGDKAGLGADGDAMSSRYHKNIIIDHCSLSWSIDETMSLYWCENLTIQWCIISESLYSSTHEKEEHGYGAIWGGKNSSYHHNLFAHHSSRNPRFVSGSGNTDFRNNVIYNWGFNSIYGGELHDQNYSESPATRINLAANYFKPGPATKDGVRNRIVAPSTRNGLLDYGKWYVADNYVEGSPETTQDNWQYGVQNVYPQYKDSIKSDSPFDYMPITQQSAEEAYLLVLDSAGAILPRRDAVDKRIIDEVRNGYANYEGKTYRVKQGFSKDHPVTGIIDSQEEVGGWPELKQGPVQVDSDHDGMPDFWETENGLNPQDASDGSSFAENGYTNLENYLNSITSFPDFIPTPSDLRGELIDFSKVKLSWVDNAENENGYKIERGIISGESEIVFELLAETEKNTTNFIDFSAEELTTYYYRVAAFNDSLSSDYSDTLIITTLSATSPPLKANNPIPFNKESFVSLTTALEWEAGLNADYHEVYFGLQNPPPFVKTVTENYFKPGNLEYNTKYYWRIDEINSNGKTTGDTWYFITKKICLPK</sequence>
<protein>
    <submittedName>
        <fullName evidence="5">Pectate lyase</fullName>
    </submittedName>
</protein>
<dbReference type="PANTHER" id="PTHR42970:SF1">
    <property type="entry name" value="PECTATE LYASE C-RELATED"/>
    <property type="match status" value="1"/>
</dbReference>
<dbReference type="Gene3D" id="2.60.40.10">
    <property type="entry name" value="Immunoglobulins"/>
    <property type="match status" value="1"/>
</dbReference>
<dbReference type="HOGENOM" id="CLU_016764_2_0_10"/>
<dbReference type="AlphaFoldDB" id="I6YYD7"/>
<dbReference type="InterPro" id="IPR036116">
    <property type="entry name" value="FN3_sf"/>
</dbReference>
<dbReference type="InterPro" id="IPR003961">
    <property type="entry name" value="FN3_dom"/>
</dbReference>
<dbReference type="Proteomes" id="UP000009011">
    <property type="component" value="Chromosome"/>
</dbReference>
<dbReference type="STRING" id="1191523.MROS_2342"/>
<dbReference type="SUPFAM" id="SSF51126">
    <property type="entry name" value="Pectin lyase-like"/>
    <property type="match status" value="1"/>
</dbReference>
<evidence type="ECO:0000259" key="4">
    <source>
        <dbReference type="PROSITE" id="PS50853"/>
    </source>
</evidence>
<keyword evidence="2" id="KW-0325">Glycoprotein</keyword>
<dbReference type="Gene3D" id="2.160.20.10">
    <property type="entry name" value="Single-stranded right-handed beta-helix, Pectin lyase-like"/>
    <property type="match status" value="1"/>
</dbReference>
<dbReference type="InterPro" id="IPR052063">
    <property type="entry name" value="Polysaccharide_Lyase_1"/>
</dbReference>
<dbReference type="PROSITE" id="PS50853">
    <property type="entry name" value="FN3"/>
    <property type="match status" value="1"/>
</dbReference>
<dbReference type="PANTHER" id="PTHR42970">
    <property type="entry name" value="PECTATE LYASE C-RELATED"/>
    <property type="match status" value="1"/>
</dbReference>